<dbReference type="Pfam" id="PF04932">
    <property type="entry name" value="Wzy_C"/>
    <property type="match status" value="1"/>
</dbReference>
<dbReference type="PANTHER" id="PTHR37422">
    <property type="entry name" value="TEICHURONIC ACID BIOSYNTHESIS PROTEIN TUAE"/>
    <property type="match status" value="1"/>
</dbReference>
<evidence type="ECO:0000313" key="8">
    <source>
        <dbReference type="EMBL" id="APD92165.1"/>
    </source>
</evidence>
<feature type="transmembrane region" description="Helical" evidence="6">
    <location>
        <begin position="65"/>
        <end position="85"/>
    </location>
</feature>
<feature type="transmembrane region" description="Helical" evidence="6">
    <location>
        <begin position="42"/>
        <end position="59"/>
    </location>
</feature>
<proteinExistence type="predicted"/>
<feature type="compositionally biased region" description="Basic and acidic residues" evidence="5">
    <location>
        <begin position="453"/>
        <end position="469"/>
    </location>
</feature>
<keyword evidence="3 6" id="KW-1133">Transmembrane helix</keyword>
<keyword evidence="2 6" id="KW-0812">Transmembrane</keyword>
<sequence length="469" mass="52169">MDLVSEENFVLQGSEILTVLFYLFVYCGGLLIALSGRPLYGLYIYFFSFYLHAPSQWWGQSLPDIRWSLIAAVITLGVVLVKPPARGLRFWTFHENKLLSLMAVFVCLQQFWVKYGVLHMDYVILFVKFMILIFIIQNIVVSAKELRGVIWANVLGTAYLAYYGMSQFDGGRLEDAGANGMDANLVGMHFAAMVYMGAYLLMERFRYTHIILAVALSLILMGLFLTESRGSIIALGASGLLAMFFHPQGSKPKFITLGLLGAISAAVLMGPQIVDRFEGMQKDNIGDVQDASAASRMVIINAQIEMWKNHPILGFGHRGTLVQSPAYLPEDYLTGPGVRASHNLTMALLVDHGVIGASLYFGAVLLALSKIFRYKFKMKKGETLSDDQKLYSHALLGAILALLCFMVGGQGSNNKKLEADIWLLALIPLIHREIQTHNQKQRKASLEAIQEENDGKGEPNRRLEVGRMA</sequence>
<evidence type="ECO:0000256" key="4">
    <source>
        <dbReference type="ARBA" id="ARBA00023136"/>
    </source>
</evidence>
<evidence type="ECO:0000313" key="9">
    <source>
        <dbReference type="Proteomes" id="UP000182101"/>
    </source>
</evidence>
<dbReference type="EMBL" id="CP018025">
    <property type="protein sequence ID" value="APD92165.1"/>
    <property type="molecule type" value="Genomic_DNA"/>
</dbReference>
<dbReference type="PANTHER" id="PTHR37422:SF13">
    <property type="entry name" value="LIPOPOLYSACCHARIDE BIOSYNTHESIS PROTEIN PA4999-RELATED"/>
    <property type="match status" value="1"/>
</dbReference>
<evidence type="ECO:0000256" key="1">
    <source>
        <dbReference type="ARBA" id="ARBA00004141"/>
    </source>
</evidence>
<dbReference type="InterPro" id="IPR051533">
    <property type="entry name" value="WaaL-like"/>
</dbReference>
<feature type="region of interest" description="Disordered" evidence="5">
    <location>
        <begin position="441"/>
        <end position="469"/>
    </location>
</feature>
<reference evidence="8 9" key="1">
    <citation type="submission" date="2016-11" db="EMBL/GenBank/DDBJ databases">
        <title>Networking in microbes: conjugative elements and plasmids in the genus Alteromonas.</title>
        <authorList>
            <person name="Lopez-Perez M."/>
            <person name="Ramon-Marco N."/>
            <person name="Rodriguez-Valera F."/>
        </authorList>
    </citation>
    <scope>NUCLEOTIDE SEQUENCE [LARGE SCALE GENOMIC DNA]</scope>
    <source>
        <strain evidence="8 9">CP48</strain>
        <plasmid evidence="9">pamcp48-600</plasmid>
    </source>
</reference>
<evidence type="ECO:0000256" key="5">
    <source>
        <dbReference type="SAM" id="MobiDB-lite"/>
    </source>
</evidence>
<name>A0AAC9JGL8_9ALTE</name>
<keyword evidence="8" id="KW-0614">Plasmid</keyword>
<evidence type="ECO:0000256" key="6">
    <source>
        <dbReference type="SAM" id="Phobius"/>
    </source>
</evidence>
<dbReference type="GO" id="GO:0016020">
    <property type="term" value="C:membrane"/>
    <property type="evidence" value="ECO:0007669"/>
    <property type="project" value="UniProtKB-SubCell"/>
</dbReference>
<dbReference type="RefSeq" id="WP_071960778.1">
    <property type="nucleotide sequence ID" value="NZ_CP018025.1"/>
</dbReference>
<feature type="transmembrane region" description="Helical" evidence="6">
    <location>
        <begin position="185"/>
        <end position="202"/>
    </location>
</feature>
<feature type="domain" description="O-antigen ligase-related" evidence="7">
    <location>
        <begin position="215"/>
        <end position="361"/>
    </location>
</feature>
<evidence type="ECO:0000256" key="2">
    <source>
        <dbReference type="ARBA" id="ARBA00022692"/>
    </source>
</evidence>
<comment type="subcellular location">
    <subcellularLocation>
        <location evidence="1">Membrane</location>
        <topology evidence="1">Multi-pass membrane protein</topology>
    </subcellularLocation>
</comment>
<evidence type="ECO:0000259" key="7">
    <source>
        <dbReference type="Pfam" id="PF04932"/>
    </source>
</evidence>
<gene>
    <name evidence="8" type="ORF">BM524_19795</name>
</gene>
<feature type="transmembrane region" description="Helical" evidence="6">
    <location>
        <begin position="390"/>
        <end position="408"/>
    </location>
</feature>
<accession>A0AAC9JGL8</accession>
<feature type="transmembrane region" description="Helical" evidence="6">
    <location>
        <begin position="148"/>
        <end position="165"/>
    </location>
</feature>
<feature type="transmembrane region" description="Helical" evidence="6">
    <location>
        <begin position="97"/>
        <end position="116"/>
    </location>
</feature>
<feature type="transmembrane region" description="Helical" evidence="6">
    <location>
        <begin position="122"/>
        <end position="141"/>
    </location>
</feature>
<dbReference type="AlphaFoldDB" id="A0AAC9JGL8"/>
<feature type="transmembrane region" description="Helical" evidence="6">
    <location>
        <begin position="346"/>
        <end position="369"/>
    </location>
</feature>
<feature type="transmembrane region" description="Helical" evidence="6">
    <location>
        <begin position="231"/>
        <end position="247"/>
    </location>
</feature>
<evidence type="ECO:0000256" key="3">
    <source>
        <dbReference type="ARBA" id="ARBA00022989"/>
    </source>
</evidence>
<organism evidence="8 9">
    <name type="scientific">Alteromonas mediterranea</name>
    <dbReference type="NCBI Taxonomy" id="314275"/>
    <lineage>
        <taxon>Bacteria</taxon>
        <taxon>Pseudomonadati</taxon>
        <taxon>Pseudomonadota</taxon>
        <taxon>Gammaproteobacteria</taxon>
        <taxon>Alteromonadales</taxon>
        <taxon>Alteromonadaceae</taxon>
        <taxon>Alteromonas/Salinimonas group</taxon>
        <taxon>Alteromonas</taxon>
    </lineage>
</organism>
<feature type="transmembrane region" description="Helical" evidence="6">
    <location>
        <begin position="16"/>
        <end position="35"/>
    </location>
</feature>
<feature type="transmembrane region" description="Helical" evidence="6">
    <location>
        <begin position="207"/>
        <end position="225"/>
    </location>
</feature>
<keyword evidence="4 6" id="KW-0472">Membrane</keyword>
<feature type="transmembrane region" description="Helical" evidence="6">
    <location>
        <begin position="254"/>
        <end position="274"/>
    </location>
</feature>
<geneLocation type="plasmid" evidence="9">
    <name>pamcp48-600</name>
</geneLocation>
<dbReference type="InterPro" id="IPR007016">
    <property type="entry name" value="O-antigen_ligase-rel_domated"/>
</dbReference>
<protein>
    <recommendedName>
        <fullName evidence="7">O-antigen ligase-related domain-containing protein</fullName>
    </recommendedName>
</protein>
<dbReference type="Proteomes" id="UP000182101">
    <property type="component" value="Plasmid pAMCP48-600"/>
</dbReference>